<evidence type="ECO:0000256" key="2">
    <source>
        <dbReference type="ARBA" id="ARBA00022448"/>
    </source>
</evidence>
<dbReference type="InterPro" id="IPR000709">
    <property type="entry name" value="Leu_Ile_Val-bd"/>
</dbReference>
<dbReference type="PANTHER" id="PTHR30483">
    <property type="entry name" value="LEUCINE-SPECIFIC-BINDING PROTEIN"/>
    <property type="match status" value="1"/>
</dbReference>
<comment type="caution">
    <text evidence="7">The sequence shown here is derived from an EMBL/GenBank/DDBJ whole genome shotgun (WGS) entry which is preliminary data.</text>
</comment>
<evidence type="ECO:0000259" key="6">
    <source>
        <dbReference type="Pfam" id="PF13458"/>
    </source>
</evidence>
<feature type="domain" description="Leucine-binding protein" evidence="6">
    <location>
        <begin position="38"/>
        <end position="376"/>
    </location>
</feature>
<dbReference type="PANTHER" id="PTHR30483:SF6">
    <property type="entry name" value="PERIPLASMIC BINDING PROTEIN OF ABC TRANSPORTER FOR NATURAL AMINO ACIDS"/>
    <property type="match status" value="1"/>
</dbReference>
<dbReference type="Proteomes" id="UP000276568">
    <property type="component" value="Unassembled WGS sequence"/>
</dbReference>
<keyword evidence="2" id="KW-0813">Transport</keyword>
<feature type="signal peptide" evidence="5">
    <location>
        <begin position="1"/>
        <end position="20"/>
    </location>
</feature>
<reference evidence="7 8" key="1">
    <citation type="submission" date="2018-11" db="EMBL/GenBank/DDBJ databases">
        <title>Clostridium sp. nov., a member of the family Erysipelotrichaceae isolated from pig faeces.</title>
        <authorList>
            <person name="Chang Y.-H."/>
        </authorList>
    </citation>
    <scope>NUCLEOTIDE SEQUENCE [LARGE SCALE GENOMIC DNA]</scope>
    <source>
        <strain evidence="7 8">YH-panp20</strain>
    </source>
</reference>
<protein>
    <submittedName>
        <fullName evidence="7">ABC transporter substrate-binding protein</fullName>
    </submittedName>
</protein>
<proteinExistence type="inferred from homology"/>
<dbReference type="Gene3D" id="3.40.50.2300">
    <property type="match status" value="2"/>
</dbReference>
<dbReference type="CDD" id="cd06347">
    <property type="entry name" value="PBP1_ABC_LivK_ligand_binding-like"/>
    <property type="match status" value="1"/>
</dbReference>
<dbReference type="SUPFAM" id="SSF53822">
    <property type="entry name" value="Periplasmic binding protein-like I"/>
    <property type="match status" value="1"/>
</dbReference>
<dbReference type="InterPro" id="IPR028081">
    <property type="entry name" value="Leu-bd"/>
</dbReference>
<keyword evidence="3 5" id="KW-0732">Signal</keyword>
<dbReference type="EMBL" id="RJQC01000001">
    <property type="protein sequence ID" value="RNM31249.1"/>
    <property type="molecule type" value="Genomic_DNA"/>
</dbReference>
<name>A0A3N0I2K7_9FIRM</name>
<sequence>MKGKFIKLLASAAMATSMLAGCSSGGGAQAQTYKKGDTVKLGLNFELTGNVASYGKAEYNGAKLAIKQYNAKKGHKYKIKYETQDDKGDAAESTKAAQKLITEDGVAALIGPATSSASIATYQTATDNKVPVISPSATQQGAMMNDGKVYDYAFRVCFEDSYQASAMAKFASENLGKKRAVVINEVSDYGKGLADTFTKKFKKYGGEVVATESYNAGDTDFASIITKVQKQDFDVMYLAGYYTECGLIIKQAKEAGVNATILGADGFESEVLAKQAGAQNLNDVYYTTAYTTVNASDKLKEFINAYHDEYGTDPNMFSALAYDSTNLVLQALDKSGAGGEKLQKAIKNIKFSGVTGTFTFDKKHSPVKAVMVVNQVNGKQTEAVPITPDK</sequence>
<accession>A0A3N0I2K7</accession>
<dbReference type="GO" id="GO:0006865">
    <property type="term" value="P:amino acid transport"/>
    <property type="evidence" value="ECO:0007669"/>
    <property type="project" value="UniProtKB-KW"/>
</dbReference>
<dbReference type="OrthoDB" id="9783240at2"/>
<dbReference type="PRINTS" id="PR00337">
    <property type="entry name" value="LEUILEVALBP"/>
</dbReference>
<organism evidence="7 8">
    <name type="scientific">Absicoccus porci</name>
    <dbReference type="NCBI Taxonomy" id="2486576"/>
    <lineage>
        <taxon>Bacteria</taxon>
        <taxon>Bacillati</taxon>
        <taxon>Bacillota</taxon>
        <taxon>Erysipelotrichia</taxon>
        <taxon>Erysipelotrichales</taxon>
        <taxon>Erysipelotrichaceae</taxon>
        <taxon>Absicoccus</taxon>
    </lineage>
</organism>
<evidence type="ECO:0000256" key="1">
    <source>
        <dbReference type="ARBA" id="ARBA00010062"/>
    </source>
</evidence>
<dbReference type="Pfam" id="PF13458">
    <property type="entry name" value="Peripla_BP_6"/>
    <property type="match status" value="1"/>
</dbReference>
<comment type="similarity">
    <text evidence="1">Belongs to the leucine-binding protein family.</text>
</comment>
<keyword evidence="8" id="KW-1185">Reference proteome</keyword>
<dbReference type="RefSeq" id="WP_128519415.1">
    <property type="nucleotide sequence ID" value="NZ_CAUWBR010000024.1"/>
</dbReference>
<evidence type="ECO:0000256" key="3">
    <source>
        <dbReference type="ARBA" id="ARBA00022729"/>
    </source>
</evidence>
<dbReference type="InterPro" id="IPR028082">
    <property type="entry name" value="Peripla_BP_I"/>
</dbReference>
<feature type="chain" id="PRO_5038384020" evidence="5">
    <location>
        <begin position="21"/>
        <end position="390"/>
    </location>
</feature>
<evidence type="ECO:0000313" key="7">
    <source>
        <dbReference type="EMBL" id="RNM31249.1"/>
    </source>
</evidence>
<dbReference type="PROSITE" id="PS51257">
    <property type="entry name" value="PROKAR_LIPOPROTEIN"/>
    <property type="match status" value="1"/>
</dbReference>
<dbReference type="InterPro" id="IPR051010">
    <property type="entry name" value="BCAA_transport"/>
</dbReference>
<evidence type="ECO:0000256" key="4">
    <source>
        <dbReference type="ARBA" id="ARBA00022970"/>
    </source>
</evidence>
<dbReference type="AlphaFoldDB" id="A0A3N0I2K7"/>
<gene>
    <name evidence="7" type="ORF">EDX97_01395</name>
</gene>
<evidence type="ECO:0000313" key="8">
    <source>
        <dbReference type="Proteomes" id="UP000276568"/>
    </source>
</evidence>
<evidence type="ECO:0000256" key="5">
    <source>
        <dbReference type="SAM" id="SignalP"/>
    </source>
</evidence>
<keyword evidence="4" id="KW-0029">Amino-acid transport</keyword>